<evidence type="ECO:0000313" key="2">
    <source>
        <dbReference type="Proteomes" id="UP000054047"/>
    </source>
</evidence>
<organism evidence="1 2">
    <name type="scientific">Ancylostoma duodenale</name>
    <dbReference type="NCBI Taxonomy" id="51022"/>
    <lineage>
        <taxon>Eukaryota</taxon>
        <taxon>Metazoa</taxon>
        <taxon>Ecdysozoa</taxon>
        <taxon>Nematoda</taxon>
        <taxon>Chromadorea</taxon>
        <taxon>Rhabditida</taxon>
        <taxon>Rhabditina</taxon>
        <taxon>Rhabditomorpha</taxon>
        <taxon>Strongyloidea</taxon>
        <taxon>Ancylostomatidae</taxon>
        <taxon>Ancylostomatinae</taxon>
        <taxon>Ancylostoma</taxon>
    </lineage>
</organism>
<dbReference type="EMBL" id="KN732832">
    <property type="protein sequence ID" value="KIH58676.1"/>
    <property type="molecule type" value="Genomic_DNA"/>
</dbReference>
<name>A0A0C2GNV3_9BILA</name>
<evidence type="ECO:0000313" key="1">
    <source>
        <dbReference type="EMBL" id="KIH58676.1"/>
    </source>
</evidence>
<proteinExistence type="predicted"/>
<accession>A0A0C2GNV3</accession>
<dbReference type="AlphaFoldDB" id="A0A0C2GNV3"/>
<reference evidence="1 2" key="1">
    <citation type="submission" date="2013-12" db="EMBL/GenBank/DDBJ databases">
        <title>Draft genome of the parsitic nematode Ancylostoma duodenale.</title>
        <authorList>
            <person name="Mitreva M."/>
        </authorList>
    </citation>
    <scope>NUCLEOTIDE SEQUENCE [LARGE SCALE GENOMIC DNA]</scope>
    <source>
        <strain evidence="1 2">Zhejiang</strain>
    </source>
</reference>
<sequence length="153" mass="16397">MLGHDEFTTGALLLNRTRNPISAILQASAPVDSGQKTRVTTVVSDPAALVVATAASAVDLAVITQTAARAREEEAVTREEEEDQDLEVALAVRILALEETRALEAVDLVENRTIVDSERVGARDLDREEVRALVLVAILVLDAVEVAEVIVAF</sequence>
<dbReference type="Proteomes" id="UP000054047">
    <property type="component" value="Unassembled WGS sequence"/>
</dbReference>
<protein>
    <submittedName>
        <fullName evidence="1">ATP synthase F0, B subunit domain protein</fullName>
    </submittedName>
</protein>
<gene>
    <name evidence="1" type="ORF">ANCDUO_11116</name>
</gene>
<keyword evidence="2" id="KW-1185">Reference proteome</keyword>